<evidence type="ECO:0000313" key="2">
    <source>
        <dbReference type="Proteomes" id="UP000199656"/>
    </source>
</evidence>
<keyword evidence="2" id="KW-1185">Reference proteome</keyword>
<dbReference type="OrthoDB" id="675298at2"/>
<accession>A0A1H4BBM9</accession>
<dbReference type="STRING" id="408074.SAMN05660909_02029"/>
<protein>
    <submittedName>
        <fullName evidence="1">Uncharacterized protein</fullName>
    </submittedName>
</protein>
<dbReference type="RefSeq" id="WP_139170059.1">
    <property type="nucleotide sequence ID" value="NZ_BKAT01000037.1"/>
</dbReference>
<name>A0A1H4BBM9_9BACT</name>
<organism evidence="1 2">
    <name type="scientific">Chitinophaga terrae</name>
    <name type="common">ex Kim and Jung 2007</name>
    <dbReference type="NCBI Taxonomy" id="408074"/>
    <lineage>
        <taxon>Bacteria</taxon>
        <taxon>Pseudomonadati</taxon>
        <taxon>Bacteroidota</taxon>
        <taxon>Chitinophagia</taxon>
        <taxon>Chitinophagales</taxon>
        <taxon>Chitinophagaceae</taxon>
        <taxon>Chitinophaga</taxon>
    </lineage>
</organism>
<proteinExistence type="predicted"/>
<dbReference type="EMBL" id="FNRL01000007">
    <property type="protein sequence ID" value="SEA45539.1"/>
    <property type="molecule type" value="Genomic_DNA"/>
</dbReference>
<dbReference type="AlphaFoldDB" id="A0A1H4BBM9"/>
<sequence>MRSKLQVTGVKMTTLTHQKAQLLKETARGQEILRTPVDELPVLLRTMEQTLQEQVAMVEGIDGNEKSQLLTALLEDHLYWEFGYFVLFLKWRENNRAKAGFPAPTDVKN</sequence>
<gene>
    <name evidence="1" type="ORF">SAMN05660909_02029</name>
</gene>
<reference evidence="2" key="1">
    <citation type="submission" date="2016-10" db="EMBL/GenBank/DDBJ databases">
        <authorList>
            <person name="Varghese N."/>
            <person name="Submissions S."/>
        </authorList>
    </citation>
    <scope>NUCLEOTIDE SEQUENCE [LARGE SCALE GENOMIC DNA]</scope>
    <source>
        <strain evidence="2">DSM 23920</strain>
    </source>
</reference>
<dbReference type="Proteomes" id="UP000199656">
    <property type="component" value="Unassembled WGS sequence"/>
</dbReference>
<evidence type="ECO:0000313" key="1">
    <source>
        <dbReference type="EMBL" id="SEA45539.1"/>
    </source>
</evidence>